<evidence type="ECO:0000256" key="4">
    <source>
        <dbReference type="ARBA" id="ARBA00022630"/>
    </source>
</evidence>
<evidence type="ECO:0000313" key="11">
    <source>
        <dbReference type="Proteomes" id="UP000535415"/>
    </source>
</evidence>
<sequence length="291" mass="31602">MPQSTVWSIHPSLARKSLLNDYSLEIPVSKVSSFHPPPEIFVKGSEVYLPHLSQKDTAGLKDACKKIVALGYQPVPHVGARHFADEAQLREHLTAARDGGARRLLVIAGDRDDSQGPYIDAMSVLSHAMVSDLGFAHVSVSGHPEGHSRINGDQLLDALEDKLEMLAVRGIQASITTQFGFDAATYVRWINMLRERDIDTPINIGVAGVTSIPSLIKYAALCGVGPSLSALRKRSGAMVGLLKGYEPTELVNELSQTLTLNDKAPVKLHFFPFGGARKTFDWITARSGTPK</sequence>
<proteinExistence type="inferred from homology"/>
<evidence type="ECO:0000256" key="5">
    <source>
        <dbReference type="ARBA" id="ARBA00022827"/>
    </source>
</evidence>
<dbReference type="Proteomes" id="UP000535415">
    <property type="component" value="Unassembled WGS sequence"/>
</dbReference>
<keyword evidence="5 9" id="KW-0274">FAD</keyword>
<dbReference type="Pfam" id="PF02219">
    <property type="entry name" value="MTHFR"/>
    <property type="match status" value="1"/>
</dbReference>
<evidence type="ECO:0000256" key="2">
    <source>
        <dbReference type="ARBA" id="ARBA00004777"/>
    </source>
</evidence>
<comment type="pathway">
    <text evidence="7">Amino-acid biosynthesis; L-methionine biosynthesis via de novo pathway.</text>
</comment>
<dbReference type="GO" id="GO:0035999">
    <property type="term" value="P:tetrahydrofolate interconversion"/>
    <property type="evidence" value="ECO:0007669"/>
    <property type="project" value="UniProtKB-UniPathway"/>
</dbReference>
<evidence type="ECO:0000256" key="8">
    <source>
        <dbReference type="ARBA" id="ARBA00048628"/>
    </source>
</evidence>
<comment type="catalytic activity">
    <reaction evidence="8">
        <text>(6S)-5-methyl-5,6,7,8-tetrahydrofolate + NAD(+) = (6R)-5,10-methylene-5,6,7,8-tetrahydrofolate + NADH + H(+)</text>
        <dbReference type="Rhea" id="RHEA:19821"/>
        <dbReference type="ChEBI" id="CHEBI:15378"/>
        <dbReference type="ChEBI" id="CHEBI:15636"/>
        <dbReference type="ChEBI" id="CHEBI:18608"/>
        <dbReference type="ChEBI" id="CHEBI:57540"/>
        <dbReference type="ChEBI" id="CHEBI:57945"/>
        <dbReference type="EC" id="1.5.1.54"/>
    </reaction>
    <physiologicalReaction direction="right-to-left" evidence="8">
        <dbReference type="Rhea" id="RHEA:19823"/>
    </physiologicalReaction>
</comment>
<dbReference type="InterPro" id="IPR029041">
    <property type="entry name" value="FAD-linked_oxidoreductase-like"/>
</dbReference>
<organism evidence="10 11">
    <name type="scientific">Yoonia ponticola</name>
    <dbReference type="NCBI Taxonomy" id="1524255"/>
    <lineage>
        <taxon>Bacteria</taxon>
        <taxon>Pseudomonadati</taxon>
        <taxon>Pseudomonadota</taxon>
        <taxon>Alphaproteobacteria</taxon>
        <taxon>Rhodobacterales</taxon>
        <taxon>Paracoccaceae</taxon>
        <taxon>Yoonia</taxon>
    </lineage>
</organism>
<name>A0A7W9BKK8_9RHOB</name>
<dbReference type="SUPFAM" id="SSF51730">
    <property type="entry name" value="FAD-linked oxidoreductase"/>
    <property type="match status" value="1"/>
</dbReference>
<dbReference type="AlphaFoldDB" id="A0A7W9BKK8"/>
<dbReference type="InterPro" id="IPR003171">
    <property type="entry name" value="Mehydrof_redctse-like"/>
</dbReference>
<accession>A0A7W9BKK8</accession>
<protein>
    <recommendedName>
        <fullName evidence="9">Methylenetetrahydrofolate reductase</fullName>
    </recommendedName>
</protein>
<dbReference type="GO" id="GO:0106312">
    <property type="term" value="F:methylenetetrahydrofolate reductase (NADH) activity"/>
    <property type="evidence" value="ECO:0007669"/>
    <property type="project" value="UniProtKB-EC"/>
</dbReference>
<comment type="pathway">
    <text evidence="2 9">One-carbon metabolism; tetrahydrofolate interconversion.</text>
</comment>
<evidence type="ECO:0000256" key="1">
    <source>
        <dbReference type="ARBA" id="ARBA00001974"/>
    </source>
</evidence>
<keyword evidence="6 9" id="KW-0560">Oxidoreductase</keyword>
<dbReference type="GO" id="GO:0071949">
    <property type="term" value="F:FAD binding"/>
    <property type="evidence" value="ECO:0007669"/>
    <property type="project" value="TreeGrafter"/>
</dbReference>
<dbReference type="UniPathway" id="UPA00193"/>
<dbReference type="Gene3D" id="3.20.20.220">
    <property type="match status" value="1"/>
</dbReference>
<evidence type="ECO:0000256" key="9">
    <source>
        <dbReference type="RuleBase" id="RU003862"/>
    </source>
</evidence>
<dbReference type="GO" id="GO:0005829">
    <property type="term" value="C:cytosol"/>
    <property type="evidence" value="ECO:0007669"/>
    <property type="project" value="TreeGrafter"/>
</dbReference>
<dbReference type="PANTHER" id="PTHR45754">
    <property type="entry name" value="METHYLENETETRAHYDROFOLATE REDUCTASE"/>
    <property type="match status" value="1"/>
</dbReference>
<comment type="similarity">
    <text evidence="3 9">Belongs to the methylenetetrahydrofolate reductase family.</text>
</comment>
<evidence type="ECO:0000256" key="7">
    <source>
        <dbReference type="ARBA" id="ARBA00034478"/>
    </source>
</evidence>
<comment type="caution">
    <text evidence="10">The sequence shown here is derived from an EMBL/GenBank/DDBJ whole genome shotgun (WGS) entry which is preliminary data.</text>
</comment>
<keyword evidence="11" id="KW-1185">Reference proteome</keyword>
<dbReference type="RefSeq" id="WP_183528319.1">
    <property type="nucleotide sequence ID" value="NZ_JACIJM010000004.1"/>
</dbReference>
<dbReference type="EMBL" id="JACIJM010000004">
    <property type="protein sequence ID" value="MBB5722254.1"/>
    <property type="molecule type" value="Genomic_DNA"/>
</dbReference>
<reference evidence="10 11" key="1">
    <citation type="submission" date="2020-08" db="EMBL/GenBank/DDBJ databases">
        <title>Genomic Encyclopedia of Type Strains, Phase IV (KMG-IV): sequencing the most valuable type-strain genomes for metagenomic binning, comparative biology and taxonomic classification.</title>
        <authorList>
            <person name="Goeker M."/>
        </authorList>
    </citation>
    <scope>NUCLEOTIDE SEQUENCE [LARGE SCALE GENOMIC DNA]</scope>
    <source>
        <strain evidence="10 11">DSM 101064</strain>
    </source>
</reference>
<dbReference type="PANTHER" id="PTHR45754:SF3">
    <property type="entry name" value="METHYLENETETRAHYDROFOLATE REDUCTASE (NADPH)"/>
    <property type="match status" value="1"/>
</dbReference>
<evidence type="ECO:0000256" key="3">
    <source>
        <dbReference type="ARBA" id="ARBA00006743"/>
    </source>
</evidence>
<dbReference type="GO" id="GO:0009086">
    <property type="term" value="P:methionine biosynthetic process"/>
    <property type="evidence" value="ECO:0007669"/>
    <property type="project" value="TreeGrafter"/>
</dbReference>
<comment type="cofactor">
    <cofactor evidence="1 9">
        <name>FAD</name>
        <dbReference type="ChEBI" id="CHEBI:57692"/>
    </cofactor>
</comment>
<keyword evidence="4 9" id="KW-0285">Flavoprotein</keyword>
<gene>
    <name evidence="10" type="ORF">FHS72_001878</name>
</gene>
<evidence type="ECO:0000256" key="6">
    <source>
        <dbReference type="ARBA" id="ARBA00023002"/>
    </source>
</evidence>
<evidence type="ECO:0000313" key="10">
    <source>
        <dbReference type="EMBL" id="MBB5722254.1"/>
    </source>
</evidence>